<feature type="compositionally biased region" description="Basic and acidic residues" evidence="2">
    <location>
        <begin position="83"/>
        <end position="98"/>
    </location>
</feature>
<proteinExistence type="predicted"/>
<dbReference type="EMBL" id="JAEQMY010000007">
    <property type="protein sequence ID" value="MBL0403736.1"/>
    <property type="molecule type" value="Genomic_DNA"/>
</dbReference>
<dbReference type="GO" id="GO:0003677">
    <property type="term" value="F:DNA binding"/>
    <property type="evidence" value="ECO:0007669"/>
    <property type="project" value="InterPro"/>
</dbReference>
<evidence type="ECO:0000256" key="2">
    <source>
        <dbReference type="SAM" id="MobiDB-lite"/>
    </source>
</evidence>
<dbReference type="RefSeq" id="WP_202057425.1">
    <property type="nucleotide sequence ID" value="NZ_JAEQMY010000007.1"/>
</dbReference>
<evidence type="ECO:0000256" key="1">
    <source>
        <dbReference type="ARBA" id="ARBA00023172"/>
    </source>
</evidence>
<comment type="caution">
    <text evidence="3">The sequence shown here is derived from an EMBL/GenBank/DDBJ whole genome shotgun (WGS) entry which is preliminary data.</text>
</comment>
<dbReference type="Gene3D" id="1.10.443.10">
    <property type="entry name" value="Intergrase catalytic core"/>
    <property type="match status" value="1"/>
</dbReference>
<organism evidence="3 4">
    <name type="scientific">Microvirga aerilata</name>
    <dbReference type="NCBI Taxonomy" id="670292"/>
    <lineage>
        <taxon>Bacteria</taxon>
        <taxon>Pseudomonadati</taxon>
        <taxon>Pseudomonadota</taxon>
        <taxon>Alphaproteobacteria</taxon>
        <taxon>Hyphomicrobiales</taxon>
        <taxon>Methylobacteriaceae</taxon>
        <taxon>Microvirga</taxon>
    </lineage>
</organism>
<feature type="region of interest" description="Disordered" evidence="2">
    <location>
        <begin position="83"/>
        <end position="104"/>
    </location>
</feature>
<dbReference type="SUPFAM" id="SSF56349">
    <property type="entry name" value="DNA breaking-rejoining enzymes"/>
    <property type="match status" value="1"/>
</dbReference>
<dbReference type="GO" id="GO:0015074">
    <property type="term" value="P:DNA integration"/>
    <property type="evidence" value="ECO:0007669"/>
    <property type="project" value="InterPro"/>
</dbReference>
<dbReference type="AlphaFoldDB" id="A0A936Z7A6"/>
<keyword evidence="4" id="KW-1185">Reference proteome</keyword>
<evidence type="ECO:0000313" key="3">
    <source>
        <dbReference type="EMBL" id="MBL0403736.1"/>
    </source>
</evidence>
<sequence>MKRYRVETLEKNEERPTLAGFVDWLADRKPEFGTATWRLYKASVVWELRVAVAGCERALAQGENTARETRRIAKLREALERLRREGQTGAKTRTDRTSATKCKRFPQQARDMIRAALVTSKSGYASPLRDYLRAGVLAGLRPQEWPGVELRPAPDGWALEMVVRNAKHDETRGNGRFRTLRWRTLSEEDRQILVRWVTHAKGASRNGSYEVLLEGLARLLRDHCRGLWPRRKQHYTLYSCRHEYAAQVKAGYTDPAAVAALMGHAFDATASSHYGRPRRGGEKAAIPLPEPDPQETTRVRGRLGKQLARLHAHRAQAAGDVSAPDLS</sequence>
<reference evidence="3" key="1">
    <citation type="submission" date="2021-01" db="EMBL/GenBank/DDBJ databases">
        <title>Microvirga sp.</title>
        <authorList>
            <person name="Kim M.K."/>
        </authorList>
    </citation>
    <scope>NUCLEOTIDE SEQUENCE</scope>
    <source>
        <strain evidence="3">5420S-16</strain>
    </source>
</reference>
<keyword evidence="1" id="KW-0233">DNA recombination</keyword>
<protein>
    <submittedName>
        <fullName evidence="3">Uncharacterized protein</fullName>
    </submittedName>
</protein>
<dbReference type="GO" id="GO:0006310">
    <property type="term" value="P:DNA recombination"/>
    <property type="evidence" value="ECO:0007669"/>
    <property type="project" value="UniProtKB-KW"/>
</dbReference>
<feature type="region of interest" description="Disordered" evidence="2">
    <location>
        <begin position="271"/>
        <end position="299"/>
    </location>
</feature>
<dbReference type="InterPro" id="IPR013762">
    <property type="entry name" value="Integrase-like_cat_sf"/>
</dbReference>
<evidence type="ECO:0000313" key="4">
    <source>
        <dbReference type="Proteomes" id="UP000605848"/>
    </source>
</evidence>
<name>A0A936Z7A6_9HYPH</name>
<gene>
    <name evidence="3" type="ORF">JKG68_07155</name>
</gene>
<dbReference type="InterPro" id="IPR011010">
    <property type="entry name" value="DNA_brk_join_enz"/>
</dbReference>
<accession>A0A936Z7A6</accession>
<dbReference type="Proteomes" id="UP000605848">
    <property type="component" value="Unassembled WGS sequence"/>
</dbReference>